<dbReference type="Proteomes" id="UP000838686">
    <property type="component" value="Unassembled WGS sequence"/>
</dbReference>
<evidence type="ECO:0000313" key="3">
    <source>
        <dbReference type="Proteomes" id="UP000838686"/>
    </source>
</evidence>
<keyword evidence="3" id="KW-1185">Reference proteome</keyword>
<dbReference type="RefSeq" id="WP_236344264.1">
    <property type="nucleotide sequence ID" value="NZ_CAKMMF010000024.1"/>
</dbReference>
<sequence>MLSTRRSKLALSSVLLMIMIAGYIGYSFYLANGPRQSHYLGVQSISLDEERIGAIRLLQPATSITTLSNARVEHERYDYYDASRGLRVAVEKESDAIVRIILSEEASTDLATTRGAGIHDSKQRLISLYGPAYYERSEQGAAIIGYVDQHLNQTLEFWLHDGEVTMIRLDLGDMD</sequence>
<proteinExistence type="predicted"/>
<dbReference type="EMBL" id="CAKMMF010000024">
    <property type="protein sequence ID" value="CAH1215284.1"/>
    <property type="molecule type" value="Genomic_DNA"/>
</dbReference>
<reference evidence="2" key="1">
    <citation type="submission" date="2022-01" db="EMBL/GenBank/DDBJ databases">
        <authorList>
            <person name="Criscuolo A."/>
        </authorList>
    </citation>
    <scope>NUCLEOTIDE SEQUENCE</scope>
    <source>
        <strain evidence="2">CIP111893</strain>
    </source>
</reference>
<evidence type="ECO:0000313" key="2">
    <source>
        <dbReference type="EMBL" id="CAH1215284.1"/>
    </source>
</evidence>
<gene>
    <name evidence="2" type="ORF">PAECIP111893_03911</name>
</gene>
<comment type="caution">
    <text evidence="2">The sequence shown here is derived from an EMBL/GenBank/DDBJ whole genome shotgun (WGS) entry which is preliminary data.</text>
</comment>
<accession>A0ABM9CK47</accession>
<evidence type="ECO:0000256" key="1">
    <source>
        <dbReference type="SAM" id="Phobius"/>
    </source>
</evidence>
<keyword evidence="1" id="KW-1133">Transmembrane helix</keyword>
<keyword evidence="1" id="KW-0472">Membrane</keyword>
<keyword evidence="1" id="KW-0812">Transmembrane</keyword>
<protein>
    <submittedName>
        <fullName evidence="2">Uncharacterized protein</fullName>
    </submittedName>
</protein>
<name>A0ABM9CK47_9BACL</name>
<feature type="transmembrane region" description="Helical" evidence="1">
    <location>
        <begin position="9"/>
        <end position="29"/>
    </location>
</feature>
<organism evidence="2 3">
    <name type="scientific">Paenibacillus plantiphilus</name>
    <dbReference type="NCBI Taxonomy" id="2905650"/>
    <lineage>
        <taxon>Bacteria</taxon>
        <taxon>Bacillati</taxon>
        <taxon>Bacillota</taxon>
        <taxon>Bacilli</taxon>
        <taxon>Bacillales</taxon>
        <taxon>Paenibacillaceae</taxon>
        <taxon>Paenibacillus</taxon>
    </lineage>
</organism>